<gene>
    <name evidence="2" type="ORF">Fcan01_01497</name>
</gene>
<evidence type="ECO:0008006" key="4">
    <source>
        <dbReference type="Google" id="ProtNLM"/>
    </source>
</evidence>
<dbReference type="AlphaFoldDB" id="A0A226EWR4"/>
<keyword evidence="1" id="KW-0812">Transmembrane</keyword>
<dbReference type="Proteomes" id="UP000198287">
    <property type="component" value="Unassembled WGS sequence"/>
</dbReference>
<evidence type="ECO:0000313" key="3">
    <source>
        <dbReference type="Proteomes" id="UP000198287"/>
    </source>
</evidence>
<feature type="transmembrane region" description="Helical" evidence="1">
    <location>
        <begin position="403"/>
        <end position="430"/>
    </location>
</feature>
<protein>
    <recommendedName>
        <fullName evidence="4">Gustatory receptor</fullName>
    </recommendedName>
</protein>
<comment type="caution">
    <text evidence="2">The sequence shown here is derived from an EMBL/GenBank/DDBJ whole genome shotgun (WGS) entry which is preliminary data.</text>
</comment>
<keyword evidence="3" id="KW-1185">Reference proteome</keyword>
<dbReference type="EMBL" id="LNIX01000001">
    <property type="protein sequence ID" value="OXA61630.1"/>
    <property type="molecule type" value="Genomic_DNA"/>
</dbReference>
<proteinExistence type="predicted"/>
<feature type="transmembrane region" description="Helical" evidence="1">
    <location>
        <begin position="86"/>
        <end position="103"/>
    </location>
</feature>
<name>A0A226EWR4_FOLCA</name>
<evidence type="ECO:0000313" key="2">
    <source>
        <dbReference type="EMBL" id="OXA61630.1"/>
    </source>
</evidence>
<feature type="transmembrane region" description="Helical" evidence="1">
    <location>
        <begin position="261"/>
        <end position="281"/>
    </location>
</feature>
<reference evidence="2 3" key="1">
    <citation type="submission" date="2015-12" db="EMBL/GenBank/DDBJ databases">
        <title>The genome of Folsomia candida.</title>
        <authorList>
            <person name="Faddeeva A."/>
            <person name="Derks M.F."/>
            <person name="Anvar Y."/>
            <person name="Smit S."/>
            <person name="Van Straalen N."/>
            <person name="Roelofs D."/>
        </authorList>
    </citation>
    <scope>NUCLEOTIDE SEQUENCE [LARGE SCALE GENOMIC DNA]</scope>
    <source>
        <strain evidence="2 3">VU population</strain>
        <tissue evidence="2">Whole body</tissue>
    </source>
</reference>
<evidence type="ECO:0000256" key="1">
    <source>
        <dbReference type="SAM" id="Phobius"/>
    </source>
</evidence>
<keyword evidence="1" id="KW-1133">Transmembrane helix</keyword>
<keyword evidence="1" id="KW-0472">Membrane</keyword>
<feature type="transmembrane region" description="Helical" evidence="1">
    <location>
        <begin position="302"/>
        <end position="325"/>
    </location>
</feature>
<feature type="transmembrane region" description="Helical" evidence="1">
    <location>
        <begin position="236"/>
        <end position="255"/>
    </location>
</feature>
<sequence>MIEKLHAKFPNVHQSVVVSGPGWFERSYDVPDILNFYKSYFNIGYHLFLVPFRYRLIKGNINDVEKSTVAGKTHCYNMHQNKAQKILTAIFTPVVFFGFITRLRRFPYYKLTRTVHPAAYFKVCIDLSDILLKLIFMQNMWFGSTKFLKISQFITNNRHMKIFQNKEKITSKCCTYVICLAPLIVGLISRIMYETGQSHSTPFISRYVAEGRFKFFLDKAASASVRSSRMQDSMNSLDYVVAILTLFFSIISSTSTYFAEGLLLMGCLTLWTAVIGFETFITNHGSQRPTSVLNEYQVLKNFCRLINDAISPLVFVYILNGIVYYSNYINGVFIVDNSTSDKLSTLYFVFNFIVILYLCGDLAARPSNVIKKWLEGQTRTDQNGGLGVKEFIMILYDSSHHTVAVNGMCFTLHWATIFGIVGTVVTYFVICGTSDLRGKEWPQ</sequence>
<organism evidence="2 3">
    <name type="scientific">Folsomia candida</name>
    <name type="common">Springtail</name>
    <dbReference type="NCBI Taxonomy" id="158441"/>
    <lineage>
        <taxon>Eukaryota</taxon>
        <taxon>Metazoa</taxon>
        <taxon>Ecdysozoa</taxon>
        <taxon>Arthropoda</taxon>
        <taxon>Hexapoda</taxon>
        <taxon>Collembola</taxon>
        <taxon>Entomobryomorpha</taxon>
        <taxon>Isotomoidea</taxon>
        <taxon>Isotomidae</taxon>
        <taxon>Proisotominae</taxon>
        <taxon>Folsomia</taxon>
    </lineage>
</organism>
<feature type="transmembrane region" description="Helical" evidence="1">
    <location>
        <begin position="345"/>
        <end position="364"/>
    </location>
</feature>
<accession>A0A226EWR4</accession>